<sequence>MDRKEFLKGIGLMGLAATGVGLFACSSDNDALTTTDSNTGSSGATDVTSTSSECAVTNSETAGPFPTNDPEDLERVDITGDRTGVALAINLVIRDVNNACAVLQNAIVDIWHCDADGNYSEYGGSGMQSTNYQNYHFLRGRQISDADGLVKFQSIFPGWYNGRATHIHVHIYNTTGTSLLVTQIAFPEGDDSAVVAVNAASDYGYTKGMSGYTYNAYDNVFSDGIANELATLSGSVSEGYTLDHIINVKA</sequence>
<dbReference type="InterPro" id="IPR000627">
    <property type="entry name" value="Intradiol_dOase_C"/>
</dbReference>
<dbReference type="RefSeq" id="WP_072981387.1">
    <property type="nucleotide sequence ID" value="NZ_FQXT01000002.1"/>
</dbReference>
<proteinExistence type="predicted"/>
<evidence type="ECO:0000313" key="6">
    <source>
        <dbReference type="Proteomes" id="UP000290037"/>
    </source>
</evidence>
<dbReference type="AlphaFoldDB" id="A0A1M5WL85"/>
<keyword evidence="4" id="KW-0560">Oxidoreductase</keyword>
<dbReference type="PROSITE" id="PS51257">
    <property type="entry name" value="PROKAR_LIPOPROTEIN"/>
    <property type="match status" value="1"/>
</dbReference>
<dbReference type="GO" id="GO:0008199">
    <property type="term" value="F:ferric iron binding"/>
    <property type="evidence" value="ECO:0007669"/>
    <property type="project" value="InterPro"/>
</dbReference>
<reference evidence="3 6" key="3">
    <citation type="submission" date="2018-07" db="EMBL/GenBank/DDBJ databases">
        <title>Leeuwenhoekiella genomics.</title>
        <authorList>
            <person name="Tahon G."/>
            <person name="Willems A."/>
        </authorList>
    </citation>
    <scope>NUCLEOTIDE SEQUENCE [LARGE SCALE GENOMIC DNA]</scope>
    <source>
        <strain evidence="3 6">LMG 24856</strain>
    </source>
</reference>
<dbReference type="GO" id="GO:0016702">
    <property type="term" value="F:oxidoreductase activity, acting on single donors with incorporation of molecular oxygen, incorporation of two atoms of oxygen"/>
    <property type="evidence" value="ECO:0007669"/>
    <property type="project" value="InterPro"/>
</dbReference>
<keyword evidence="4" id="KW-0223">Dioxygenase</keyword>
<dbReference type="Proteomes" id="UP000290037">
    <property type="component" value="Unassembled WGS sequence"/>
</dbReference>
<evidence type="ECO:0000313" key="3">
    <source>
        <dbReference type="EMBL" id="RXG31402.1"/>
    </source>
</evidence>
<feature type="compositionally biased region" description="Polar residues" evidence="1">
    <location>
        <begin position="34"/>
        <end position="61"/>
    </location>
</feature>
<dbReference type="EMBL" id="QOVN01000001">
    <property type="protein sequence ID" value="RXG31402.1"/>
    <property type="molecule type" value="Genomic_DNA"/>
</dbReference>
<dbReference type="Gene3D" id="2.60.130.10">
    <property type="entry name" value="Aromatic compound dioxygenase"/>
    <property type="match status" value="1"/>
</dbReference>
<protein>
    <submittedName>
        <fullName evidence="4">Protocatechuate 3,4-dioxygenase beta subunit</fullName>
    </submittedName>
</protein>
<dbReference type="PANTHER" id="PTHR34315">
    <property type="match status" value="1"/>
</dbReference>
<name>A0A1M5WL85_9FLAO</name>
<dbReference type="EMBL" id="FQXT01000002">
    <property type="protein sequence ID" value="SHH87894.1"/>
    <property type="molecule type" value="Genomic_DNA"/>
</dbReference>
<gene>
    <name evidence="3" type="ORF">DSM01_543</name>
    <name evidence="4" type="ORF">SAMN04487999_1251</name>
</gene>
<reference evidence="5" key="1">
    <citation type="submission" date="2016-11" db="EMBL/GenBank/DDBJ databases">
        <authorList>
            <person name="Varghese N."/>
            <person name="Submissions S."/>
        </authorList>
    </citation>
    <scope>NUCLEOTIDE SEQUENCE [LARGE SCALE GENOMIC DNA]</scope>
    <source>
        <strain evidence="5">DSM 19859</strain>
    </source>
</reference>
<feature type="domain" description="Intradiol ring-cleavage dioxygenases" evidence="2">
    <location>
        <begin position="78"/>
        <end position="191"/>
    </location>
</feature>
<evidence type="ECO:0000259" key="2">
    <source>
        <dbReference type="Pfam" id="PF00775"/>
    </source>
</evidence>
<keyword evidence="6" id="KW-1185">Reference proteome</keyword>
<evidence type="ECO:0000313" key="4">
    <source>
        <dbReference type="EMBL" id="SHH87894.1"/>
    </source>
</evidence>
<evidence type="ECO:0000256" key="1">
    <source>
        <dbReference type="SAM" id="MobiDB-lite"/>
    </source>
</evidence>
<evidence type="ECO:0000313" key="5">
    <source>
        <dbReference type="Proteomes" id="UP000184240"/>
    </source>
</evidence>
<dbReference type="SUPFAM" id="SSF49482">
    <property type="entry name" value="Aromatic compound dioxygenase"/>
    <property type="match status" value="1"/>
</dbReference>
<organism evidence="4 5">
    <name type="scientific">Leeuwenhoekiella palythoae</name>
    <dbReference type="NCBI Taxonomy" id="573501"/>
    <lineage>
        <taxon>Bacteria</taxon>
        <taxon>Pseudomonadati</taxon>
        <taxon>Bacteroidota</taxon>
        <taxon>Flavobacteriia</taxon>
        <taxon>Flavobacteriales</taxon>
        <taxon>Flavobacteriaceae</taxon>
        <taxon>Leeuwenhoekiella</taxon>
    </lineage>
</organism>
<dbReference type="Pfam" id="PF00775">
    <property type="entry name" value="Dioxygenase_C"/>
    <property type="match status" value="1"/>
</dbReference>
<dbReference type="InterPro" id="IPR015889">
    <property type="entry name" value="Intradiol_dOase_core"/>
</dbReference>
<feature type="region of interest" description="Disordered" evidence="1">
    <location>
        <begin position="34"/>
        <end position="71"/>
    </location>
</feature>
<dbReference type="OrthoDB" id="9800887at2"/>
<dbReference type="PANTHER" id="PTHR34315:SF1">
    <property type="entry name" value="INTRADIOL RING-CLEAVAGE DIOXYGENASES DOMAIN-CONTAINING PROTEIN-RELATED"/>
    <property type="match status" value="1"/>
</dbReference>
<dbReference type="STRING" id="573501.SAMN04487999_1251"/>
<dbReference type="Proteomes" id="UP000184240">
    <property type="component" value="Unassembled WGS sequence"/>
</dbReference>
<reference evidence="4" key="2">
    <citation type="submission" date="2016-11" db="EMBL/GenBank/DDBJ databases">
        <authorList>
            <person name="Jaros S."/>
            <person name="Januszkiewicz K."/>
            <person name="Wedrychowicz H."/>
        </authorList>
    </citation>
    <scope>NUCLEOTIDE SEQUENCE [LARGE SCALE GENOMIC DNA]</scope>
    <source>
        <strain evidence="4">DSM 19859</strain>
    </source>
</reference>
<accession>A0A1M5WL85</accession>